<feature type="binding site" description="axial binding residue" evidence="8">
    <location>
        <position position="478"/>
    </location>
    <ligand>
        <name>heme</name>
        <dbReference type="ChEBI" id="CHEBI:30413"/>
    </ligand>
    <ligandPart>
        <name>Fe</name>
        <dbReference type="ChEBI" id="CHEBI:18248"/>
    </ligandPart>
</feature>
<keyword evidence="3 8" id="KW-0349">Heme</keyword>
<organism evidence="10 11">
    <name type="scientific">Paralvinella palmiformis</name>
    <dbReference type="NCBI Taxonomy" id="53620"/>
    <lineage>
        <taxon>Eukaryota</taxon>
        <taxon>Metazoa</taxon>
        <taxon>Spiralia</taxon>
        <taxon>Lophotrochozoa</taxon>
        <taxon>Annelida</taxon>
        <taxon>Polychaeta</taxon>
        <taxon>Sedentaria</taxon>
        <taxon>Canalipalpata</taxon>
        <taxon>Terebellida</taxon>
        <taxon>Terebelliformia</taxon>
        <taxon>Alvinellidae</taxon>
        <taxon>Paralvinella</taxon>
    </lineage>
</organism>
<dbReference type="Pfam" id="PF00067">
    <property type="entry name" value="p450"/>
    <property type="match status" value="1"/>
</dbReference>
<dbReference type="InterPro" id="IPR017972">
    <property type="entry name" value="Cyt_P450_CS"/>
</dbReference>
<name>A0AAD9MYP1_9ANNE</name>
<evidence type="ECO:0000256" key="7">
    <source>
        <dbReference type="ARBA" id="ARBA00023033"/>
    </source>
</evidence>
<dbReference type="Proteomes" id="UP001208570">
    <property type="component" value="Unassembled WGS sequence"/>
</dbReference>
<keyword evidence="11" id="KW-1185">Reference proteome</keyword>
<protein>
    <recommendedName>
        <fullName evidence="12">Cytochrome P450</fullName>
    </recommendedName>
</protein>
<dbReference type="GO" id="GO:0016705">
    <property type="term" value="F:oxidoreductase activity, acting on paired donors, with incorporation or reduction of molecular oxygen"/>
    <property type="evidence" value="ECO:0007669"/>
    <property type="project" value="InterPro"/>
</dbReference>
<keyword evidence="6 8" id="KW-0408">Iron</keyword>
<dbReference type="InterPro" id="IPR050479">
    <property type="entry name" value="CYP11_CYP27_families"/>
</dbReference>
<dbReference type="PRINTS" id="PR00463">
    <property type="entry name" value="EP450I"/>
</dbReference>
<accession>A0AAD9MYP1</accession>
<evidence type="ECO:0000256" key="8">
    <source>
        <dbReference type="PIRSR" id="PIRSR602401-1"/>
    </source>
</evidence>
<keyword evidence="4 8" id="KW-0479">Metal-binding</keyword>
<dbReference type="InterPro" id="IPR001128">
    <property type="entry name" value="Cyt_P450"/>
</dbReference>
<comment type="cofactor">
    <cofactor evidence="1 8">
        <name>heme</name>
        <dbReference type="ChEBI" id="CHEBI:30413"/>
    </cofactor>
</comment>
<dbReference type="PROSITE" id="PS00086">
    <property type="entry name" value="CYTOCHROME_P450"/>
    <property type="match status" value="1"/>
</dbReference>
<dbReference type="PANTHER" id="PTHR24279">
    <property type="entry name" value="CYTOCHROME P450"/>
    <property type="match status" value="1"/>
</dbReference>
<dbReference type="CDD" id="cd11054">
    <property type="entry name" value="CYP24A1-like"/>
    <property type="match status" value="1"/>
</dbReference>
<dbReference type="InterPro" id="IPR002401">
    <property type="entry name" value="Cyt_P450_E_grp-I"/>
</dbReference>
<reference evidence="10" key="1">
    <citation type="journal article" date="2023" name="Mol. Biol. Evol.">
        <title>Third-Generation Sequencing Reveals the Adaptive Role of the Epigenome in Three Deep-Sea Polychaetes.</title>
        <authorList>
            <person name="Perez M."/>
            <person name="Aroh O."/>
            <person name="Sun Y."/>
            <person name="Lan Y."/>
            <person name="Juniper S.K."/>
            <person name="Young C.R."/>
            <person name="Angers B."/>
            <person name="Qian P.Y."/>
        </authorList>
    </citation>
    <scope>NUCLEOTIDE SEQUENCE</scope>
    <source>
        <strain evidence="10">P08H-3</strain>
    </source>
</reference>
<dbReference type="EMBL" id="JAODUP010000469">
    <property type="protein sequence ID" value="KAK2149078.1"/>
    <property type="molecule type" value="Genomic_DNA"/>
</dbReference>
<dbReference type="InterPro" id="IPR036396">
    <property type="entry name" value="Cyt_P450_sf"/>
</dbReference>
<dbReference type="GO" id="GO:0005506">
    <property type="term" value="F:iron ion binding"/>
    <property type="evidence" value="ECO:0007669"/>
    <property type="project" value="InterPro"/>
</dbReference>
<dbReference type="SUPFAM" id="SSF48264">
    <property type="entry name" value="Cytochrome P450"/>
    <property type="match status" value="1"/>
</dbReference>
<evidence type="ECO:0000313" key="11">
    <source>
        <dbReference type="Proteomes" id="UP001208570"/>
    </source>
</evidence>
<dbReference type="PRINTS" id="PR00385">
    <property type="entry name" value="P450"/>
</dbReference>
<proteinExistence type="inferred from homology"/>
<evidence type="ECO:0008006" key="12">
    <source>
        <dbReference type="Google" id="ProtNLM"/>
    </source>
</evidence>
<keyword evidence="7 9" id="KW-0503">Monooxygenase</keyword>
<dbReference type="PANTHER" id="PTHR24279:SF120">
    <property type="entry name" value="CYTOCHROME P450"/>
    <property type="match status" value="1"/>
</dbReference>
<comment type="caution">
    <text evidence="10">The sequence shown here is derived from an EMBL/GenBank/DDBJ whole genome shotgun (WGS) entry which is preliminary data.</text>
</comment>
<evidence type="ECO:0000256" key="6">
    <source>
        <dbReference type="ARBA" id="ARBA00023004"/>
    </source>
</evidence>
<dbReference type="Gene3D" id="1.10.630.10">
    <property type="entry name" value="Cytochrome P450"/>
    <property type="match status" value="1"/>
</dbReference>
<dbReference type="GO" id="GO:0004497">
    <property type="term" value="F:monooxygenase activity"/>
    <property type="evidence" value="ECO:0007669"/>
    <property type="project" value="UniProtKB-KW"/>
</dbReference>
<evidence type="ECO:0000313" key="10">
    <source>
        <dbReference type="EMBL" id="KAK2149078.1"/>
    </source>
</evidence>
<evidence type="ECO:0000256" key="1">
    <source>
        <dbReference type="ARBA" id="ARBA00001971"/>
    </source>
</evidence>
<gene>
    <name evidence="10" type="ORF">LSH36_469g02041</name>
</gene>
<dbReference type="AlphaFoldDB" id="A0AAD9MYP1"/>
<evidence type="ECO:0000256" key="3">
    <source>
        <dbReference type="ARBA" id="ARBA00022617"/>
    </source>
</evidence>
<evidence type="ECO:0000256" key="2">
    <source>
        <dbReference type="ARBA" id="ARBA00010617"/>
    </source>
</evidence>
<keyword evidence="5 9" id="KW-0560">Oxidoreductase</keyword>
<evidence type="ECO:0000256" key="5">
    <source>
        <dbReference type="ARBA" id="ARBA00023002"/>
    </source>
</evidence>
<comment type="similarity">
    <text evidence="2 9">Belongs to the cytochrome P450 family.</text>
</comment>
<evidence type="ECO:0000256" key="9">
    <source>
        <dbReference type="RuleBase" id="RU000461"/>
    </source>
</evidence>
<evidence type="ECO:0000256" key="4">
    <source>
        <dbReference type="ARBA" id="ARBA00022723"/>
    </source>
</evidence>
<dbReference type="GO" id="GO:0020037">
    <property type="term" value="F:heme binding"/>
    <property type="evidence" value="ECO:0007669"/>
    <property type="project" value="InterPro"/>
</dbReference>
<sequence length="531" mass="61230">MQSIKSRVKEVFKICKRCQLTTRSNHSRCPFSEGDTPEMSTSELDYPERLSRTEHGSCNEEHHLDIPGPKSFPLIGTLYKYLPFVGSYDIRDQMGTDRKRFKEFGPLVRERMFPGFTVYHVYDLDLIRHVYHQERNFPNRFPLPGLKAYRELRKTGKGIALSSGEEWWQQRRSASDLMRSNYIANFYDEQVRIADDFNRLFSASVDERGEVADTLPLCYRFALESIGNVLFGKRLGTLNPGLDRSSDAMLLIDAVLGAMEALCHTTYFWPLHKNQRTKMWKKLCRSIDFIMEVGMKHAEQLKGELEDGGPNTRVSYMKTILSKPGLTTEDALILMTDVIFAGIESTGLVILYNLYNLARNPDKQELFYQEIVRHAPAGEPLTQESVKKMAYVRAAMKESFRFTPIGVGNARILTKDLHYKGYKIPKESLCLLNTTMACESPQYVSQHDQYIPERWLGSLDDKLHPYLILPFGLGGRSCLGRRLSMMEMQVALIKLVRKYKFEYHHEDIGFVTKFGNTPDRPVKLAIKRRLP</sequence>